<evidence type="ECO:0000259" key="1">
    <source>
        <dbReference type="Pfam" id="PF15567"/>
    </source>
</evidence>
<keyword evidence="3" id="KW-1185">Reference proteome</keyword>
<evidence type="ECO:0000313" key="2">
    <source>
        <dbReference type="EMBL" id="RAY16742.1"/>
    </source>
</evidence>
<gene>
    <name evidence="2" type="ORF">DPM19_00795</name>
</gene>
<dbReference type="Proteomes" id="UP000251891">
    <property type="component" value="Unassembled WGS sequence"/>
</dbReference>
<protein>
    <recommendedName>
        <fullName evidence="1">Immunity protein 35 domain-containing protein</fullName>
    </recommendedName>
</protein>
<evidence type="ECO:0000313" key="3">
    <source>
        <dbReference type="Proteomes" id="UP000251891"/>
    </source>
</evidence>
<dbReference type="Pfam" id="PF15567">
    <property type="entry name" value="Imm35"/>
    <property type="match status" value="1"/>
</dbReference>
<organism evidence="2 3">
    <name type="scientific">Actinomadura craniellae</name>
    <dbReference type="NCBI Taxonomy" id="2231787"/>
    <lineage>
        <taxon>Bacteria</taxon>
        <taxon>Bacillati</taxon>
        <taxon>Actinomycetota</taxon>
        <taxon>Actinomycetes</taxon>
        <taxon>Streptosporangiales</taxon>
        <taxon>Thermomonosporaceae</taxon>
        <taxon>Actinomadura</taxon>
    </lineage>
</organism>
<name>A0A365HCK5_9ACTN</name>
<dbReference type="RefSeq" id="WP_111862794.1">
    <property type="nucleotide sequence ID" value="NZ_QLYX01000001.1"/>
</dbReference>
<accession>A0A365HCK5</accession>
<feature type="domain" description="Immunity protein 35" evidence="1">
    <location>
        <begin position="435"/>
        <end position="502"/>
    </location>
</feature>
<reference evidence="2 3" key="1">
    <citation type="submission" date="2018-06" db="EMBL/GenBank/DDBJ databases">
        <title>Actinomadura craniellae sp. nov. isolated from marine sponge Craniella sp.</title>
        <authorList>
            <person name="Li L."/>
            <person name="Xu Q.H."/>
            <person name="Lin H.W."/>
            <person name="Lu Y.H."/>
        </authorList>
    </citation>
    <scope>NUCLEOTIDE SEQUENCE [LARGE SCALE GENOMIC DNA]</scope>
    <source>
        <strain evidence="2 3">LHW63021</strain>
    </source>
</reference>
<proteinExistence type="predicted"/>
<dbReference type="AlphaFoldDB" id="A0A365HCK5"/>
<sequence>MPYYNGTDLLTEPGFWAVHLSRTHQVDEAEPAAFGVKAEDVRALDERLADTERWPVFRIELPGRVIFRVIYRNSDPDFGTDFVLSHPAWRGSFTVTWLDGHPGWPGLSWPELCWIAEHPPPDGRWISEWERRLLLFLPCMGDAAMPGTAVDTVAEALERVGVPEPAGLAARLLAGDEGPSWHHDRNRALVCDNQWGPRSVAPGGRLTPDQARTVARVLTDRPLPFWIENEWTHPLAPRYPRIGHFMDTVLLGSGSLDDEIRDYVDSAEGPDIACRMIEEIQRLLADPGVDDDDLTAFVRAHAHRFIGGSGRRTLQEVADRLDRTVRHPPPPHPFTPRASNLSRLLREFTRSNGELNELVHAGADWLGVLAVRTAVRETDALIDDPAVTDAQMSEFVRSQSWWLVNDSGLRTLELVRAALRRWALERPERSLRLEQARLIAERTLDQTWRRTVDDVIIDDSRIREQPDCWSFGYNTHAYLSTGDPADMLAGNDPLLVDRVTGRPRFDRR</sequence>
<dbReference type="OrthoDB" id="3295168at2"/>
<dbReference type="EMBL" id="QLYX01000001">
    <property type="protein sequence ID" value="RAY16742.1"/>
    <property type="molecule type" value="Genomic_DNA"/>
</dbReference>
<dbReference type="InterPro" id="IPR029082">
    <property type="entry name" value="Imm35"/>
</dbReference>
<comment type="caution">
    <text evidence="2">The sequence shown here is derived from an EMBL/GenBank/DDBJ whole genome shotgun (WGS) entry which is preliminary data.</text>
</comment>